<evidence type="ECO:0000313" key="2">
    <source>
        <dbReference type="EMBL" id="EYC27629.1"/>
    </source>
</evidence>
<name>A0A016VJ58_9BILA</name>
<feature type="compositionally biased region" description="Polar residues" evidence="1">
    <location>
        <begin position="318"/>
        <end position="328"/>
    </location>
</feature>
<comment type="caution">
    <text evidence="2">The sequence shown here is derived from an EMBL/GenBank/DDBJ whole genome shotgun (WGS) entry which is preliminary data.</text>
</comment>
<dbReference type="PANTHER" id="PTHR21459:SF2">
    <property type="entry name" value="PROTEIN CBG08968"/>
    <property type="match status" value="1"/>
</dbReference>
<dbReference type="STRING" id="53326.A0A016VJ58"/>
<dbReference type="EMBL" id="JARK01001345">
    <property type="protein sequence ID" value="EYC27629.1"/>
    <property type="molecule type" value="Genomic_DNA"/>
</dbReference>
<dbReference type="AlphaFoldDB" id="A0A016VJ58"/>
<feature type="compositionally biased region" description="Polar residues" evidence="1">
    <location>
        <begin position="282"/>
        <end position="298"/>
    </location>
</feature>
<evidence type="ECO:0000313" key="3">
    <source>
        <dbReference type="Proteomes" id="UP000024635"/>
    </source>
</evidence>
<gene>
    <name evidence="2" type="primary">Acey_s0009.g834</name>
    <name evidence="2" type="ORF">Y032_0009g834</name>
</gene>
<keyword evidence="3" id="KW-1185">Reference proteome</keyword>
<sequence>MLLIFDSRLDNRAERRRTPLALYSSPLISTTMTKQAENPNGSEAGMPLWASKLIEKFEIYSNSMQTCITDAFDRIFSQIQSIQTTQQSILSRLVDLDAKIESFHGSASNQKSLLYSAMIKVEADRQRIDDKQKRITWVGIEEQSDEQSTRRFDREILREVIHTSGDDQLIREFEQGQITSHRHSVGKPRRPGERGRIIKISLPTQALRDSLLAHMHSGRQSLTQQFVHSYARRDYTAEELSLNRMLRKEAGDLNAREGKLTYIVRDFDIVKLNTPRDLPKRSSASASPGQIQLSQSTVDMLGASQAPFTRSRKRLEQRSPSASLSSLA</sequence>
<proteinExistence type="predicted"/>
<protein>
    <submittedName>
        <fullName evidence="2">Uncharacterized protein</fullName>
    </submittedName>
</protein>
<accession>A0A016VJ58</accession>
<organism evidence="2 3">
    <name type="scientific">Ancylostoma ceylanicum</name>
    <dbReference type="NCBI Taxonomy" id="53326"/>
    <lineage>
        <taxon>Eukaryota</taxon>
        <taxon>Metazoa</taxon>
        <taxon>Ecdysozoa</taxon>
        <taxon>Nematoda</taxon>
        <taxon>Chromadorea</taxon>
        <taxon>Rhabditida</taxon>
        <taxon>Rhabditina</taxon>
        <taxon>Rhabditomorpha</taxon>
        <taxon>Strongyloidea</taxon>
        <taxon>Ancylostomatidae</taxon>
        <taxon>Ancylostomatinae</taxon>
        <taxon>Ancylostoma</taxon>
    </lineage>
</organism>
<evidence type="ECO:0000256" key="1">
    <source>
        <dbReference type="SAM" id="MobiDB-lite"/>
    </source>
</evidence>
<feature type="region of interest" description="Disordered" evidence="1">
    <location>
        <begin position="275"/>
        <end position="328"/>
    </location>
</feature>
<reference evidence="3" key="1">
    <citation type="journal article" date="2015" name="Nat. Genet.">
        <title>The genome and transcriptome of the zoonotic hookworm Ancylostoma ceylanicum identify infection-specific gene families.</title>
        <authorList>
            <person name="Schwarz E.M."/>
            <person name="Hu Y."/>
            <person name="Antoshechkin I."/>
            <person name="Miller M.M."/>
            <person name="Sternberg P.W."/>
            <person name="Aroian R.V."/>
        </authorList>
    </citation>
    <scope>NUCLEOTIDE SEQUENCE</scope>
    <source>
        <strain evidence="3">HY135</strain>
    </source>
</reference>
<dbReference type="PANTHER" id="PTHR21459">
    <property type="entry name" value="PROTEIN CBG08968"/>
    <property type="match status" value="1"/>
</dbReference>
<dbReference type="Proteomes" id="UP000024635">
    <property type="component" value="Unassembled WGS sequence"/>
</dbReference>
<dbReference type="OrthoDB" id="5859941at2759"/>